<dbReference type="InterPro" id="IPR003593">
    <property type="entry name" value="AAA+_ATPase"/>
</dbReference>
<keyword evidence="8 11" id="KW-0472">Membrane</keyword>
<protein>
    <submittedName>
        <fullName evidence="14">Efflux ABC transporter, permease/ATP-binding protein</fullName>
    </submittedName>
</protein>
<evidence type="ECO:0000256" key="3">
    <source>
        <dbReference type="ARBA" id="ARBA00022475"/>
    </source>
</evidence>
<dbReference type="Pfam" id="PF00005">
    <property type="entry name" value="ABC_tran"/>
    <property type="match status" value="1"/>
</dbReference>
<keyword evidence="2" id="KW-0813">Transport</keyword>
<feature type="coiled-coil region" evidence="9">
    <location>
        <begin position="60"/>
        <end position="87"/>
    </location>
</feature>
<dbReference type="PROSITE" id="PS00211">
    <property type="entry name" value="ABC_TRANSPORTER_1"/>
    <property type="match status" value="1"/>
</dbReference>
<evidence type="ECO:0000256" key="9">
    <source>
        <dbReference type="SAM" id="Coils"/>
    </source>
</evidence>
<dbReference type="InterPro" id="IPR003439">
    <property type="entry name" value="ABC_transporter-like_ATP-bd"/>
</dbReference>
<feature type="compositionally biased region" description="Pro residues" evidence="10">
    <location>
        <begin position="681"/>
        <end position="707"/>
    </location>
</feature>
<evidence type="ECO:0000256" key="8">
    <source>
        <dbReference type="ARBA" id="ARBA00023136"/>
    </source>
</evidence>
<evidence type="ECO:0000259" key="13">
    <source>
        <dbReference type="PROSITE" id="PS50929"/>
    </source>
</evidence>
<evidence type="ECO:0000256" key="4">
    <source>
        <dbReference type="ARBA" id="ARBA00022692"/>
    </source>
</evidence>
<accession>A0A6M5YWJ3</accession>
<keyword evidence="5" id="KW-0547">Nucleotide-binding</keyword>
<dbReference type="GO" id="GO:0005524">
    <property type="term" value="F:ATP binding"/>
    <property type="evidence" value="ECO:0007669"/>
    <property type="project" value="UniProtKB-KW"/>
</dbReference>
<dbReference type="EMBL" id="CP053452">
    <property type="protein sequence ID" value="QJW97766.1"/>
    <property type="molecule type" value="Genomic_DNA"/>
</dbReference>
<feature type="domain" description="ABC transmembrane type-1" evidence="13">
    <location>
        <begin position="140"/>
        <end position="399"/>
    </location>
</feature>
<organism evidence="14 15">
    <name type="scientific">Frigoriglobus tundricola</name>
    <dbReference type="NCBI Taxonomy" id="2774151"/>
    <lineage>
        <taxon>Bacteria</taxon>
        <taxon>Pseudomonadati</taxon>
        <taxon>Planctomycetota</taxon>
        <taxon>Planctomycetia</taxon>
        <taxon>Gemmatales</taxon>
        <taxon>Gemmataceae</taxon>
        <taxon>Frigoriglobus</taxon>
    </lineage>
</organism>
<dbReference type="CDD" id="cd18552">
    <property type="entry name" value="ABC_6TM_MsbA_like"/>
    <property type="match status" value="1"/>
</dbReference>
<evidence type="ECO:0000259" key="12">
    <source>
        <dbReference type="PROSITE" id="PS50893"/>
    </source>
</evidence>
<dbReference type="Proteomes" id="UP000503447">
    <property type="component" value="Chromosome"/>
</dbReference>
<evidence type="ECO:0000256" key="5">
    <source>
        <dbReference type="ARBA" id="ARBA00022741"/>
    </source>
</evidence>
<feature type="domain" description="ABC transporter" evidence="12">
    <location>
        <begin position="433"/>
        <end position="670"/>
    </location>
</feature>
<dbReference type="KEGG" id="ftj:FTUN_5344"/>
<dbReference type="Gene3D" id="1.20.1560.10">
    <property type="entry name" value="ABC transporter type 1, transmembrane domain"/>
    <property type="match status" value="1"/>
</dbReference>
<keyword evidence="9" id="KW-0175">Coiled coil</keyword>
<dbReference type="GO" id="GO:0015421">
    <property type="term" value="F:ABC-type oligopeptide transporter activity"/>
    <property type="evidence" value="ECO:0007669"/>
    <property type="project" value="TreeGrafter"/>
</dbReference>
<keyword evidence="4 11" id="KW-0812">Transmembrane</keyword>
<keyword evidence="6 14" id="KW-0067">ATP-binding</keyword>
<evidence type="ECO:0000256" key="6">
    <source>
        <dbReference type="ARBA" id="ARBA00022840"/>
    </source>
</evidence>
<evidence type="ECO:0000256" key="11">
    <source>
        <dbReference type="SAM" id="Phobius"/>
    </source>
</evidence>
<dbReference type="GO" id="GO:0005886">
    <property type="term" value="C:plasma membrane"/>
    <property type="evidence" value="ECO:0007669"/>
    <property type="project" value="UniProtKB-SubCell"/>
</dbReference>
<evidence type="ECO:0000256" key="10">
    <source>
        <dbReference type="SAM" id="MobiDB-lite"/>
    </source>
</evidence>
<dbReference type="Pfam" id="PF00664">
    <property type="entry name" value="ABC_membrane"/>
    <property type="match status" value="1"/>
</dbReference>
<dbReference type="PROSITE" id="PS50929">
    <property type="entry name" value="ABC_TM1F"/>
    <property type="match status" value="1"/>
</dbReference>
<dbReference type="RefSeq" id="WP_171473078.1">
    <property type="nucleotide sequence ID" value="NZ_CP053452.2"/>
</dbReference>
<keyword evidence="15" id="KW-1185">Reference proteome</keyword>
<dbReference type="SUPFAM" id="SSF52540">
    <property type="entry name" value="P-loop containing nucleoside triphosphate hydrolases"/>
    <property type="match status" value="1"/>
</dbReference>
<dbReference type="SMART" id="SM00382">
    <property type="entry name" value="AAA"/>
    <property type="match status" value="1"/>
</dbReference>
<gene>
    <name evidence="14" type="ORF">FTUN_5344</name>
</gene>
<feature type="transmembrane region" description="Helical" evidence="11">
    <location>
        <begin position="364"/>
        <end position="384"/>
    </location>
</feature>
<dbReference type="FunFam" id="3.40.50.300:FF:000221">
    <property type="entry name" value="Multidrug ABC transporter ATP-binding protein"/>
    <property type="match status" value="1"/>
</dbReference>
<feature type="transmembrane region" description="Helical" evidence="11">
    <location>
        <begin position="232"/>
        <end position="259"/>
    </location>
</feature>
<feature type="transmembrane region" description="Helical" evidence="11">
    <location>
        <begin position="21"/>
        <end position="43"/>
    </location>
</feature>
<proteinExistence type="predicted"/>
<dbReference type="InterPro" id="IPR017871">
    <property type="entry name" value="ABC_transporter-like_CS"/>
</dbReference>
<feature type="region of interest" description="Disordered" evidence="10">
    <location>
        <begin position="675"/>
        <end position="713"/>
    </location>
</feature>
<keyword evidence="7 11" id="KW-1133">Transmembrane helix</keyword>
<dbReference type="InterPro" id="IPR027417">
    <property type="entry name" value="P-loop_NTPase"/>
</dbReference>
<dbReference type="InterPro" id="IPR011527">
    <property type="entry name" value="ABC1_TM_dom"/>
</dbReference>
<dbReference type="SUPFAM" id="SSF90123">
    <property type="entry name" value="ABC transporter transmembrane region"/>
    <property type="match status" value="1"/>
</dbReference>
<evidence type="ECO:0000313" key="15">
    <source>
        <dbReference type="Proteomes" id="UP000503447"/>
    </source>
</evidence>
<comment type="subcellular location">
    <subcellularLocation>
        <location evidence="1">Cell membrane</location>
        <topology evidence="1">Multi-pass membrane protein</topology>
    </subcellularLocation>
</comment>
<name>A0A6M5YWJ3_9BACT</name>
<dbReference type="PANTHER" id="PTHR43394:SF1">
    <property type="entry name" value="ATP-BINDING CASSETTE SUB-FAMILY B MEMBER 10, MITOCHONDRIAL"/>
    <property type="match status" value="1"/>
</dbReference>
<evidence type="ECO:0000256" key="2">
    <source>
        <dbReference type="ARBA" id="ARBA00022448"/>
    </source>
</evidence>
<keyword evidence="3" id="KW-1003">Cell membrane</keyword>
<sequence length="713" mass="79452">MRNFRRSIWFSWPYRGRLITSVLCALVVAVLWSVNLGAFYPVLNLLSSDKNLHEWVDDEIALHSAQRDTLNVKLDELNKALRDVEKDPATPEKDKERYKRRIAAAIAAKTDEQSDHADRAYRYQWLRAKLIRHMPTDKFETFLWIVAALLVCVVIKGGFEFFNESLVGQVTNRTLFDIRNAFFRRVIRQDVRQLAGGTTDLMSRFTTDTEQIGGGLKVLYGRVIAEPLKAGACFVAACLICWQLTLLFVVVVPLALYVLTRVSKAMRKASRKALERMSAMYKILRETFEGVRAVKAFTREAHERRRFRAANREFYHKAMRLVNLDAFTNPALEVLVVAAVGFALLAGTYLVLTKRTDIWGVPMCAQPISFATLLTLYVFLAAIADPVRKLSSVYAKLQGAEAASTRVFEVYDREPRVEGNRNGPRPTGVANRIEFRHVCFSYNPAAEQPTLDNVSFTVRAGETIAVVGGNGCGKTTLLALLPRFFDPDSGAVLIDGVNIRTAHLRSLRKLIGIVTQDTQLFDDTVLANIAYGKRGATREEVLAAAKKARAHECIERKPGGYDALMGEGGSNFSGGEKQKIALARAILRNPSLLILDEFTSQIDQQSEADIHAAIKEFVKGRTTFLITHKLNTVPEIADRVVMMEHGKMLDIGTHAELLLRCAPYRRLFESGQSWRTESPAPLLPAPGPETPPAAPPAPEPIARPAPAPHRDAA</sequence>
<dbReference type="PROSITE" id="PS50893">
    <property type="entry name" value="ABC_TRANSPORTER_2"/>
    <property type="match status" value="1"/>
</dbReference>
<evidence type="ECO:0000256" key="1">
    <source>
        <dbReference type="ARBA" id="ARBA00004651"/>
    </source>
</evidence>
<evidence type="ECO:0000256" key="7">
    <source>
        <dbReference type="ARBA" id="ARBA00022989"/>
    </source>
</evidence>
<dbReference type="InterPro" id="IPR039421">
    <property type="entry name" value="Type_1_exporter"/>
</dbReference>
<dbReference type="GO" id="GO:0016887">
    <property type="term" value="F:ATP hydrolysis activity"/>
    <property type="evidence" value="ECO:0007669"/>
    <property type="project" value="InterPro"/>
</dbReference>
<evidence type="ECO:0000313" key="14">
    <source>
        <dbReference type="EMBL" id="QJW97766.1"/>
    </source>
</evidence>
<dbReference type="AlphaFoldDB" id="A0A6M5YWJ3"/>
<dbReference type="Gene3D" id="3.40.50.300">
    <property type="entry name" value="P-loop containing nucleotide triphosphate hydrolases"/>
    <property type="match status" value="1"/>
</dbReference>
<dbReference type="InterPro" id="IPR036640">
    <property type="entry name" value="ABC1_TM_sf"/>
</dbReference>
<dbReference type="PANTHER" id="PTHR43394">
    <property type="entry name" value="ATP-DEPENDENT PERMEASE MDL1, MITOCHONDRIAL"/>
    <property type="match status" value="1"/>
</dbReference>
<reference evidence="15" key="1">
    <citation type="submission" date="2020-05" db="EMBL/GenBank/DDBJ databases">
        <title>Frigoriglobus tundricola gen. nov., sp. nov., a psychrotolerant cellulolytic planctomycete of the family Gemmataceae with two divergent copies of 16S rRNA gene.</title>
        <authorList>
            <person name="Kulichevskaya I.S."/>
            <person name="Ivanova A.A."/>
            <person name="Naumoff D.G."/>
            <person name="Beletsky A.V."/>
            <person name="Rijpstra W.I.C."/>
            <person name="Sinninghe Damste J.S."/>
            <person name="Mardanov A.V."/>
            <person name="Ravin N.V."/>
            <person name="Dedysh S.N."/>
        </authorList>
    </citation>
    <scope>NUCLEOTIDE SEQUENCE [LARGE SCALE GENOMIC DNA]</scope>
    <source>
        <strain evidence="15">PL17</strain>
    </source>
</reference>
<feature type="transmembrane region" description="Helical" evidence="11">
    <location>
        <begin position="141"/>
        <end position="159"/>
    </location>
</feature>
<feature type="transmembrane region" description="Helical" evidence="11">
    <location>
        <begin position="331"/>
        <end position="352"/>
    </location>
</feature>